<organism evidence="1 2">
    <name type="scientific">Melastoma candidum</name>
    <dbReference type="NCBI Taxonomy" id="119954"/>
    <lineage>
        <taxon>Eukaryota</taxon>
        <taxon>Viridiplantae</taxon>
        <taxon>Streptophyta</taxon>
        <taxon>Embryophyta</taxon>
        <taxon>Tracheophyta</taxon>
        <taxon>Spermatophyta</taxon>
        <taxon>Magnoliopsida</taxon>
        <taxon>eudicotyledons</taxon>
        <taxon>Gunneridae</taxon>
        <taxon>Pentapetalae</taxon>
        <taxon>rosids</taxon>
        <taxon>malvids</taxon>
        <taxon>Myrtales</taxon>
        <taxon>Melastomataceae</taxon>
        <taxon>Melastomatoideae</taxon>
        <taxon>Melastomateae</taxon>
        <taxon>Melastoma</taxon>
    </lineage>
</organism>
<dbReference type="EMBL" id="CM042884">
    <property type="protein sequence ID" value="KAI4368008.1"/>
    <property type="molecule type" value="Genomic_DNA"/>
</dbReference>
<comment type="caution">
    <text evidence="1">The sequence shown here is derived from an EMBL/GenBank/DDBJ whole genome shotgun (WGS) entry which is preliminary data.</text>
</comment>
<gene>
    <name evidence="1" type="ORF">MLD38_016623</name>
</gene>
<evidence type="ECO:0000313" key="2">
    <source>
        <dbReference type="Proteomes" id="UP001057402"/>
    </source>
</evidence>
<dbReference type="Proteomes" id="UP001057402">
    <property type="component" value="Chromosome 5"/>
</dbReference>
<proteinExistence type="predicted"/>
<accession>A0ACB9QMW5</accession>
<reference evidence="2" key="1">
    <citation type="journal article" date="2023" name="Front. Plant Sci.">
        <title>Chromosomal-level genome assembly of Melastoma candidum provides insights into trichome evolution.</title>
        <authorList>
            <person name="Zhong Y."/>
            <person name="Wu W."/>
            <person name="Sun C."/>
            <person name="Zou P."/>
            <person name="Liu Y."/>
            <person name="Dai S."/>
            <person name="Zhou R."/>
        </authorList>
    </citation>
    <scope>NUCLEOTIDE SEQUENCE [LARGE SCALE GENOMIC DNA]</scope>
</reference>
<protein>
    <submittedName>
        <fullName evidence="1">Uncharacterized protein</fullName>
    </submittedName>
</protein>
<name>A0ACB9QMW5_9MYRT</name>
<sequence>MVDCGRLRHRALLNFFFGNSLFGRLLEGYDLCTDGVYVYAHVVVPALDERLEYDISVPIELVMRAAVEAGRFTIPKLHSLGYILRGVSHCCSSELCARFNTAFML</sequence>
<keyword evidence="2" id="KW-1185">Reference proteome</keyword>
<evidence type="ECO:0000313" key="1">
    <source>
        <dbReference type="EMBL" id="KAI4368008.1"/>
    </source>
</evidence>